<feature type="transmembrane region" description="Helical" evidence="1">
    <location>
        <begin position="114"/>
        <end position="139"/>
    </location>
</feature>
<keyword evidence="1" id="KW-1133">Transmembrane helix</keyword>
<comment type="caution">
    <text evidence="2">The sequence shown here is derived from an EMBL/GenBank/DDBJ whole genome shotgun (WGS) entry which is preliminary data.</text>
</comment>
<feature type="transmembrane region" description="Helical" evidence="1">
    <location>
        <begin position="180"/>
        <end position="203"/>
    </location>
</feature>
<feature type="transmembrane region" description="Helical" evidence="1">
    <location>
        <begin position="52"/>
        <end position="73"/>
    </location>
</feature>
<dbReference type="Proteomes" id="UP000597762">
    <property type="component" value="Unassembled WGS sequence"/>
</dbReference>
<protein>
    <submittedName>
        <fullName evidence="2">Uncharacterized protein</fullName>
    </submittedName>
</protein>
<dbReference type="EMBL" id="CAHIKZ030002280">
    <property type="protein sequence ID" value="CAE1284238.1"/>
    <property type="molecule type" value="Genomic_DNA"/>
</dbReference>
<evidence type="ECO:0000256" key="1">
    <source>
        <dbReference type="SAM" id="Phobius"/>
    </source>
</evidence>
<name>A0A812CZ96_ACAPH</name>
<evidence type="ECO:0000313" key="2">
    <source>
        <dbReference type="EMBL" id="CAE1284238.1"/>
    </source>
</evidence>
<keyword evidence="1" id="KW-0472">Membrane</keyword>
<keyword evidence="3" id="KW-1185">Reference proteome</keyword>
<feature type="transmembrane region" description="Helical" evidence="1">
    <location>
        <begin position="80"/>
        <end position="108"/>
    </location>
</feature>
<dbReference type="AlphaFoldDB" id="A0A812CZ96"/>
<feature type="transmembrane region" description="Helical" evidence="1">
    <location>
        <begin position="151"/>
        <end position="168"/>
    </location>
</feature>
<keyword evidence="1" id="KW-0812">Transmembrane</keyword>
<organism evidence="2 3">
    <name type="scientific">Acanthosepion pharaonis</name>
    <name type="common">Pharaoh cuttlefish</name>
    <name type="synonym">Sepia pharaonis</name>
    <dbReference type="NCBI Taxonomy" id="158019"/>
    <lineage>
        <taxon>Eukaryota</taxon>
        <taxon>Metazoa</taxon>
        <taxon>Spiralia</taxon>
        <taxon>Lophotrochozoa</taxon>
        <taxon>Mollusca</taxon>
        <taxon>Cephalopoda</taxon>
        <taxon>Coleoidea</taxon>
        <taxon>Decapodiformes</taxon>
        <taxon>Sepiida</taxon>
        <taxon>Sepiina</taxon>
        <taxon>Sepiidae</taxon>
        <taxon>Acanthosepion</taxon>
    </lineage>
</organism>
<evidence type="ECO:0000313" key="3">
    <source>
        <dbReference type="Proteomes" id="UP000597762"/>
    </source>
</evidence>
<accession>A0A812CZ96</accession>
<gene>
    <name evidence="2" type="ORF">SPHA_44651</name>
</gene>
<reference evidence="2" key="1">
    <citation type="submission" date="2021-01" db="EMBL/GenBank/DDBJ databases">
        <authorList>
            <person name="Li R."/>
            <person name="Bekaert M."/>
        </authorList>
    </citation>
    <scope>NUCLEOTIDE SEQUENCE</scope>
    <source>
        <strain evidence="2">Farmed</strain>
    </source>
</reference>
<sequence>MSSTNVTFQIDKGLALFHTDVLHTLLPPATGDTSFSSVLCSYFLFFSLSNRILSILPFLFLCLFCFILFISLFPPFDFHFSFLFLLSPFSAFFPFFSLIFTCISFLFFLFTIHFLPFSFIIFFFFYISAFVLSFSLFFLHFPLFPSISLNFFSYFSALVLSFSFFFYSPPLFHFSLFFSYFSTIVLPFFLFLLFILLSFPIYFPESKGSPQST</sequence>
<proteinExistence type="predicted"/>